<sequence>MTTIDTDEIQARVTSFIVDHLLGSESAGELDADSPLLEWGVLNSMNTARLLTFIREELHVSVPPTAITGRHFRSINTITSLVRSLLPTEVASA</sequence>
<feature type="domain" description="Carrier" evidence="1">
    <location>
        <begin position="26"/>
        <end position="78"/>
    </location>
</feature>
<dbReference type="Proteomes" id="UP000601223">
    <property type="component" value="Unassembled WGS sequence"/>
</dbReference>
<dbReference type="InterPro" id="IPR036736">
    <property type="entry name" value="ACP-like_sf"/>
</dbReference>
<dbReference type="RefSeq" id="WP_203750872.1">
    <property type="nucleotide sequence ID" value="NZ_BONF01000030.1"/>
</dbReference>
<dbReference type="Gene3D" id="1.10.1200.10">
    <property type="entry name" value="ACP-like"/>
    <property type="match status" value="1"/>
</dbReference>
<reference evidence="2 3" key="1">
    <citation type="submission" date="2021-01" db="EMBL/GenBank/DDBJ databases">
        <title>Whole genome shotgun sequence of Catellatospora bangladeshensis NBRC 107357.</title>
        <authorList>
            <person name="Komaki H."/>
            <person name="Tamura T."/>
        </authorList>
    </citation>
    <scope>NUCLEOTIDE SEQUENCE [LARGE SCALE GENOMIC DNA]</scope>
    <source>
        <strain evidence="2 3">NBRC 107357</strain>
    </source>
</reference>
<evidence type="ECO:0000259" key="1">
    <source>
        <dbReference type="Pfam" id="PF00550"/>
    </source>
</evidence>
<dbReference type="InterPro" id="IPR009081">
    <property type="entry name" value="PP-bd_ACP"/>
</dbReference>
<dbReference type="Pfam" id="PF00550">
    <property type="entry name" value="PP-binding"/>
    <property type="match status" value="1"/>
</dbReference>
<name>A0A8J3NL47_9ACTN</name>
<dbReference type="EMBL" id="BONF01000030">
    <property type="protein sequence ID" value="GIF83698.1"/>
    <property type="molecule type" value="Genomic_DNA"/>
</dbReference>
<evidence type="ECO:0000313" key="2">
    <source>
        <dbReference type="EMBL" id="GIF83698.1"/>
    </source>
</evidence>
<dbReference type="SUPFAM" id="SSF47336">
    <property type="entry name" value="ACP-like"/>
    <property type="match status" value="1"/>
</dbReference>
<accession>A0A8J3NL47</accession>
<dbReference type="AlphaFoldDB" id="A0A8J3NL47"/>
<gene>
    <name evidence="2" type="ORF">Cba03nite_50470</name>
</gene>
<comment type="caution">
    <text evidence="2">The sequence shown here is derived from an EMBL/GenBank/DDBJ whole genome shotgun (WGS) entry which is preliminary data.</text>
</comment>
<proteinExistence type="predicted"/>
<organism evidence="2 3">
    <name type="scientific">Catellatospora bangladeshensis</name>
    <dbReference type="NCBI Taxonomy" id="310355"/>
    <lineage>
        <taxon>Bacteria</taxon>
        <taxon>Bacillati</taxon>
        <taxon>Actinomycetota</taxon>
        <taxon>Actinomycetes</taxon>
        <taxon>Micromonosporales</taxon>
        <taxon>Micromonosporaceae</taxon>
        <taxon>Catellatospora</taxon>
    </lineage>
</organism>
<keyword evidence="3" id="KW-1185">Reference proteome</keyword>
<protein>
    <recommendedName>
        <fullName evidence="1">Carrier domain-containing protein</fullName>
    </recommendedName>
</protein>
<evidence type="ECO:0000313" key="3">
    <source>
        <dbReference type="Proteomes" id="UP000601223"/>
    </source>
</evidence>